<keyword evidence="3" id="KW-1185">Reference proteome</keyword>
<feature type="region of interest" description="Disordered" evidence="1">
    <location>
        <begin position="1"/>
        <end position="138"/>
    </location>
</feature>
<reference evidence="2 3" key="2">
    <citation type="submission" date="2019-01" db="EMBL/GenBank/DDBJ databases">
        <title>The decoding of complex shrimp genome reveals the adaptation for benthos swimmer, frequently molting mechanism and breeding impact on genome.</title>
        <authorList>
            <person name="Sun Y."/>
            <person name="Gao Y."/>
            <person name="Yu Y."/>
        </authorList>
    </citation>
    <scope>NUCLEOTIDE SEQUENCE [LARGE SCALE GENOMIC DNA]</scope>
    <source>
        <tissue evidence="2">Muscle</tissue>
    </source>
</reference>
<feature type="compositionally biased region" description="Basic residues" evidence="1">
    <location>
        <begin position="339"/>
        <end position="350"/>
    </location>
</feature>
<sequence length="371" mass="42222">MSSHMSTKPKHEGEDESKKRQKTEGGQAMSSHMSTKRKHEGEDESKKRQKTEGGQAMSSHMSTKRKHEGEDESKKRQKTDGGQAMSSHMSIKRKHEGEDESKKRQKTKEAQQPANASGTHGEAKFEETRAVESPKNAGLPRECTREFYVEVLSKLESSTAKIPTEEEARDVDLFCKGQQLPILSLEKIMLYLNKGPQYLKALSVIDRKYWIAKNNVLIRQAKSVKHFQTLLWEALQMNVPDRQPGSSRLVGVCGQYLAVVTIEESIPKLEESDPKLDEARTTAHDGQAPSRKRKHESETEAEHRERKKTPEHDQVSPEKRRKLDADDDVEQAWREAQPHFKRTAAPSRKRAHDDEDNSGAKRRKTEGGIEE</sequence>
<dbReference type="AlphaFoldDB" id="A0A3R7PEF9"/>
<feature type="compositionally biased region" description="Basic and acidic residues" evidence="1">
    <location>
        <begin position="9"/>
        <end position="18"/>
    </location>
</feature>
<feature type="compositionally biased region" description="Basic and acidic residues" evidence="1">
    <location>
        <begin position="121"/>
        <end position="132"/>
    </location>
</feature>
<feature type="region of interest" description="Disordered" evidence="1">
    <location>
        <begin position="269"/>
        <end position="371"/>
    </location>
</feature>
<evidence type="ECO:0000256" key="1">
    <source>
        <dbReference type="SAM" id="MobiDB-lite"/>
    </source>
</evidence>
<evidence type="ECO:0000313" key="3">
    <source>
        <dbReference type="Proteomes" id="UP000283509"/>
    </source>
</evidence>
<organism evidence="2 3">
    <name type="scientific">Penaeus vannamei</name>
    <name type="common">Whiteleg shrimp</name>
    <name type="synonym">Litopenaeus vannamei</name>
    <dbReference type="NCBI Taxonomy" id="6689"/>
    <lineage>
        <taxon>Eukaryota</taxon>
        <taxon>Metazoa</taxon>
        <taxon>Ecdysozoa</taxon>
        <taxon>Arthropoda</taxon>
        <taxon>Crustacea</taxon>
        <taxon>Multicrustacea</taxon>
        <taxon>Malacostraca</taxon>
        <taxon>Eumalacostraca</taxon>
        <taxon>Eucarida</taxon>
        <taxon>Decapoda</taxon>
        <taxon>Dendrobranchiata</taxon>
        <taxon>Penaeoidea</taxon>
        <taxon>Penaeidae</taxon>
        <taxon>Penaeus</taxon>
    </lineage>
</organism>
<proteinExistence type="predicted"/>
<accession>A0A3R7PEF9</accession>
<feature type="compositionally biased region" description="Basic and acidic residues" evidence="1">
    <location>
        <begin position="295"/>
        <end position="324"/>
    </location>
</feature>
<name>A0A3R7PEF9_PENVA</name>
<reference evidence="2 3" key="1">
    <citation type="submission" date="2018-04" db="EMBL/GenBank/DDBJ databases">
        <authorList>
            <person name="Zhang X."/>
            <person name="Yuan J."/>
            <person name="Li F."/>
            <person name="Xiang J."/>
        </authorList>
    </citation>
    <scope>NUCLEOTIDE SEQUENCE [LARGE SCALE GENOMIC DNA]</scope>
    <source>
        <tissue evidence="2">Muscle</tissue>
    </source>
</reference>
<dbReference type="EMBL" id="QCYY01003487">
    <property type="protein sequence ID" value="ROT63120.1"/>
    <property type="molecule type" value="Genomic_DNA"/>
</dbReference>
<gene>
    <name evidence="2" type="ORF">C7M84_019006</name>
</gene>
<protein>
    <submittedName>
        <fullName evidence="2">Uncharacterized protein</fullName>
    </submittedName>
</protein>
<dbReference type="Proteomes" id="UP000283509">
    <property type="component" value="Unassembled WGS sequence"/>
</dbReference>
<evidence type="ECO:0000313" key="2">
    <source>
        <dbReference type="EMBL" id="ROT63120.1"/>
    </source>
</evidence>
<feature type="compositionally biased region" description="Basic and acidic residues" evidence="1">
    <location>
        <begin position="269"/>
        <end position="283"/>
    </location>
</feature>
<comment type="caution">
    <text evidence="2">The sequence shown here is derived from an EMBL/GenBank/DDBJ whole genome shotgun (WGS) entry which is preliminary data.</text>
</comment>